<evidence type="ECO:0000259" key="2">
    <source>
        <dbReference type="PROSITE" id="PS50240"/>
    </source>
</evidence>
<dbReference type="CDD" id="cd00190">
    <property type="entry name" value="Tryp_SPc"/>
    <property type="match status" value="1"/>
</dbReference>
<dbReference type="PANTHER" id="PTHR24258:SF129">
    <property type="entry name" value="LP15124P-RELATED"/>
    <property type="match status" value="1"/>
</dbReference>
<evidence type="ECO:0000313" key="3">
    <source>
        <dbReference type="EMBL" id="CAD6997068.1"/>
    </source>
</evidence>
<proteinExistence type="predicted"/>
<dbReference type="GO" id="GO:0004252">
    <property type="term" value="F:serine-type endopeptidase activity"/>
    <property type="evidence" value="ECO:0007669"/>
    <property type="project" value="InterPro"/>
</dbReference>
<dbReference type="FunFam" id="2.40.10.10:FF:000068">
    <property type="entry name" value="transmembrane protease serine 2"/>
    <property type="match status" value="1"/>
</dbReference>
<sequence>MHLSLQVLVYYKMYYMSTVITICLPFLWIRTTQAAREKISYGFNQNSTQLEDTTKAPIIETVRICGTRNTSGVNLNVNTSKEDETEFGEFPWMVAIVLEAVIDGQTVKDYKCAGSILAPNVVLTAAHSVYNLEAHLLLARAGEWDMQSEDEETPHQDARIKEIIYHKNYVKEMLHNDVALLILETPYFWGRNRDYFRYFRLHSSFMCVAGERGKDICMLDGGSPLVCPDPRRSERYSQVGIASWGLDCERENATGVYADVNHVRSWIIETLARREIYL</sequence>
<dbReference type="Proteomes" id="UP000606786">
    <property type="component" value="Unassembled WGS sequence"/>
</dbReference>
<dbReference type="Gene3D" id="2.40.10.10">
    <property type="entry name" value="Trypsin-like serine proteases"/>
    <property type="match status" value="2"/>
</dbReference>
<evidence type="ECO:0000256" key="1">
    <source>
        <dbReference type="ARBA" id="ARBA00023157"/>
    </source>
</evidence>
<evidence type="ECO:0000313" key="4">
    <source>
        <dbReference type="Proteomes" id="UP000606786"/>
    </source>
</evidence>
<keyword evidence="4" id="KW-1185">Reference proteome</keyword>
<dbReference type="AlphaFoldDB" id="A0A811UFE8"/>
<dbReference type="SMART" id="SM00020">
    <property type="entry name" value="Tryp_SPc"/>
    <property type="match status" value="1"/>
</dbReference>
<dbReference type="OrthoDB" id="6261922at2759"/>
<organism evidence="3 4">
    <name type="scientific">Ceratitis capitata</name>
    <name type="common">Mediterranean fruit fly</name>
    <name type="synonym">Tephritis capitata</name>
    <dbReference type="NCBI Taxonomy" id="7213"/>
    <lineage>
        <taxon>Eukaryota</taxon>
        <taxon>Metazoa</taxon>
        <taxon>Ecdysozoa</taxon>
        <taxon>Arthropoda</taxon>
        <taxon>Hexapoda</taxon>
        <taxon>Insecta</taxon>
        <taxon>Pterygota</taxon>
        <taxon>Neoptera</taxon>
        <taxon>Endopterygota</taxon>
        <taxon>Diptera</taxon>
        <taxon>Brachycera</taxon>
        <taxon>Muscomorpha</taxon>
        <taxon>Tephritoidea</taxon>
        <taxon>Tephritidae</taxon>
        <taxon>Ceratitis</taxon>
        <taxon>Ceratitis</taxon>
    </lineage>
</organism>
<dbReference type="PROSITE" id="PS50240">
    <property type="entry name" value="TRYPSIN_DOM"/>
    <property type="match status" value="1"/>
</dbReference>
<dbReference type="GO" id="GO:0006508">
    <property type="term" value="P:proteolysis"/>
    <property type="evidence" value="ECO:0007669"/>
    <property type="project" value="InterPro"/>
</dbReference>
<name>A0A811UFE8_CERCA</name>
<feature type="domain" description="Peptidase S1" evidence="2">
    <location>
        <begin position="64"/>
        <end position="272"/>
    </location>
</feature>
<dbReference type="InterPro" id="IPR043504">
    <property type="entry name" value="Peptidase_S1_PA_chymotrypsin"/>
</dbReference>
<dbReference type="Pfam" id="PF00089">
    <property type="entry name" value="Trypsin"/>
    <property type="match status" value="2"/>
</dbReference>
<protein>
    <submittedName>
        <fullName evidence="3">(Mediterranean fruit fly) hypothetical protein</fullName>
    </submittedName>
</protein>
<gene>
    <name evidence="3" type="ORF">CCAP1982_LOCUS5721</name>
</gene>
<reference evidence="3" key="1">
    <citation type="submission" date="2020-11" db="EMBL/GenBank/DDBJ databases">
        <authorList>
            <person name="Whitehead M."/>
        </authorList>
    </citation>
    <scope>NUCLEOTIDE SEQUENCE</scope>
    <source>
        <strain evidence="3">EGII</strain>
    </source>
</reference>
<keyword evidence="1" id="KW-1015">Disulfide bond</keyword>
<dbReference type="EMBL" id="CAJHJT010000012">
    <property type="protein sequence ID" value="CAD6997068.1"/>
    <property type="molecule type" value="Genomic_DNA"/>
</dbReference>
<dbReference type="PANTHER" id="PTHR24258">
    <property type="entry name" value="SERINE PROTEASE-RELATED"/>
    <property type="match status" value="1"/>
</dbReference>
<dbReference type="InterPro" id="IPR001254">
    <property type="entry name" value="Trypsin_dom"/>
</dbReference>
<dbReference type="SUPFAM" id="SSF50494">
    <property type="entry name" value="Trypsin-like serine proteases"/>
    <property type="match status" value="1"/>
</dbReference>
<dbReference type="InterPro" id="IPR009003">
    <property type="entry name" value="Peptidase_S1_PA"/>
</dbReference>
<accession>A0A811UFE8</accession>
<comment type="caution">
    <text evidence="3">The sequence shown here is derived from an EMBL/GenBank/DDBJ whole genome shotgun (WGS) entry which is preliminary data.</text>
</comment>